<evidence type="ECO:0000313" key="2">
    <source>
        <dbReference type="EMBL" id="MBW0474268.1"/>
    </source>
</evidence>
<organism evidence="2 3">
    <name type="scientific">Austropuccinia psidii MF-1</name>
    <dbReference type="NCBI Taxonomy" id="1389203"/>
    <lineage>
        <taxon>Eukaryota</taxon>
        <taxon>Fungi</taxon>
        <taxon>Dikarya</taxon>
        <taxon>Basidiomycota</taxon>
        <taxon>Pucciniomycotina</taxon>
        <taxon>Pucciniomycetes</taxon>
        <taxon>Pucciniales</taxon>
        <taxon>Sphaerophragmiaceae</taxon>
        <taxon>Austropuccinia</taxon>
    </lineage>
</organism>
<sequence>MDKPSSSKLFTSIKEIKEENLNEDTDEGQEEMYSTERLHWKILEIEGELLELIKKKGKTNHKCLINRMAPLKNRPPFQYHSGHIDQLQIKQYPWPHQHHIQNKDQVLYQEE</sequence>
<comment type="caution">
    <text evidence="2">The sequence shown here is derived from an EMBL/GenBank/DDBJ whole genome shotgun (WGS) entry which is preliminary data.</text>
</comment>
<proteinExistence type="predicted"/>
<dbReference type="AlphaFoldDB" id="A0A9Q3C0C9"/>
<reference evidence="2" key="1">
    <citation type="submission" date="2021-03" db="EMBL/GenBank/DDBJ databases">
        <title>Draft genome sequence of rust myrtle Austropuccinia psidii MF-1, a brazilian biotype.</title>
        <authorList>
            <person name="Quecine M.C."/>
            <person name="Pachon D.M.R."/>
            <person name="Bonatelli M.L."/>
            <person name="Correr F.H."/>
            <person name="Franceschini L.M."/>
            <person name="Leite T.F."/>
            <person name="Margarido G.R.A."/>
            <person name="Almeida C.A."/>
            <person name="Ferrarezi J.A."/>
            <person name="Labate C.A."/>
        </authorList>
    </citation>
    <scope>NUCLEOTIDE SEQUENCE</scope>
    <source>
        <strain evidence="2">MF-1</strain>
    </source>
</reference>
<accession>A0A9Q3C0C9</accession>
<feature type="region of interest" description="Disordered" evidence="1">
    <location>
        <begin position="1"/>
        <end position="32"/>
    </location>
</feature>
<protein>
    <submittedName>
        <fullName evidence="2">Uncharacterized protein</fullName>
    </submittedName>
</protein>
<name>A0A9Q3C0C9_9BASI</name>
<keyword evidence="3" id="KW-1185">Reference proteome</keyword>
<dbReference type="Proteomes" id="UP000765509">
    <property type="component" value="Unassembled WGS sequence"/>
</dbReference>
<feature type="compositionally biased region" description="Polar residues" evidence="1">
    <location>
        <begin position="1"/>
        <end position="10"/>
    </location>
</feature>
<evidence type="ECO:0000313" key="3">
    <source>
        <dbReference type="Proteomes" id="UP000765509"/>
    </source>
</evidence>
<evidence type="ECO:0000256" key="1">
    <source>
        <dbReference type="SAM" id="MobiDB-lite"/>
    </source>
</evidence>
<dbReference type="EMBL" id="AVOT02003682">
    <property type="protein sequence ID" value="MBW0474268.1"/>
    <property type="molecule type" value="Genomic_DNA"/>
</dbReference>
<gene>
    <name evidence="2" type="ORF">O181_013983</name>
</gene>
<feature type="compositionally biased region" description="Acidic residues" evidence="1">
    <location>
        <begin position="21"/>
        <end position="30"/>
    </location>
</feature>